<dbReference type="PANTHER" id="PTHR42703:SF1">
    <property type="entry name" value="NA(+)_H(+) ANTIPORTER SUBUNIT D1"/>
    <property type="match status" value="1"/>
</dbReference>
<comment type="caution">
    <text evidence="10">The sequence shown here is derived from an EMBL/GenBank/DDBJ whole genome shotgun (WGS) entry which is preliminary data.</text>
</comment>
<dbReference type="PANTHER" id="PTHR42703">
    <property type="entry name" value="NADH DEHYDROGENASE"/>
    <property type="match status" value="1"/>
</dbReference>
<comment type="subcellular location">
    <subcellularLocation>
        <location evidence="1">Cell membrane</location>
        <topology evidence="1">Multi-pass membrane protein</topology>
    </subcellularLocation>
    <subcellularLocation>
        <location evidence="7">Membrane</location>
        <topology evidence="7">Multi-pass membrane protein</topology>
    </subcellularLocation>
</comment>
<reference evidence="10 11" key="1">
    <citation type="submission" date="2016-09" db="EMBL/GenBank/DDBJ databases">
        <title>Rhizobium oryziradicis sp. nov., isolated from the root of rice.</title>
        <authorList>
            <person name="Zhao J."/>
            <person name="Zhang X."/>
        </authorList>
    </citation>
    <scope>NUCLEOTIDE SEQUENCE [LARGE SCALE GENOMIC DNA]</scope>
    <source>
        <strain evidence="10 11">N19</strain>
    </source>
</reference>
<evidence type="ECO:0000256" key="5">
    <source>
        <dbReference type="ARBA" id="ARBA00022989"/>
    </source>
</evidence>
<accession>A0A1Q8ZTT7</accession>
<comment type="similarity">
    <text evidence="2">Belongs to the CPA3 antiporters (TC 2.A.63) subunit D family.</text>
</comment>
<keyword evidence="11" id="KW-1185">Reference proteome</keyword>
<feature type="transmembrane region" description="Helical" evidence="8">
    <location>
        <begin position="131"/>
        <end position="148"/>
    </location>
</feature>
<dbReference type="OrthoDB" id="9768329at2"/>
<evidence type="ECO:0000256" key="2">
    <source>
        <dbReference type="ARBA" id="ARBA00005346"/>
    </source>
</evidence>
<feature type="transmembrane region" description="Helical" evidence="8">
    <location>
        <begin position="22"/>
        <end position="41"/>
    </location>
</feature>
<evidence type="ECO:0000313" key="11">
    <source>
        <dbReference type="Proteomes" id="UP000186894"/>
    </source>
</evidence>
<feature type="transmembrane region" description="Helical" evidence="8">
    <location>
        <begin position="321"/>
        <end position="343"/>
    </location>
</feature>
<dbReference type="InterPro" id="IPR001750">
    <property type="entry name" value="ND/Mrp_TM"/>
</dbReference>
<dbReference type="STRING" id="1867956.BJF95_09890"/>
<evidence type="ECO:0000256" key="4">
    <source>
        <dbReference type="ARBA" id="ARBA00022692"/>
    </source>
</evidence>
<keyword evidence="3" id="KW-1003">Cell membrane</keyword>
<dbReference type="Pfam" id="PF00361">
    <property type="entry name" value="Proton_antipo_M"/>
    <property type="match status" value="1"/>
</dbReference>
<dbReference type="Proteomes" id="UP000186894">
    <property type="component" value="Unassembled WGS sequence"/>
</dbReference>
<dbReference type="RefSeq" id="WP_075638510.1">
    <property type="nucleotide sequence ID" value="NZ_MKIM01000024.1"/>
</dbReference>
<dbReference type="NCBIfam" id="NF009306">
    <property type="entry name" value="PRK12663.1"/>
    <property type="match status" value="1"/>
</dbReference>
<feature type="transmembrane region" description="Helical" evidence="8">
    <location>
        <begin position="86"/>
        <end position="119"/>
    </location>
</feature>
<feature type="transmembrane region" description="Helical" evidence="8">
    <location>
        <begin position="292"/>
        <end position="314"/>
    </location>
</feature>
<feature type="transmembrane region" description="Helical" evidence="8">
    <location>
        <begin position="263"/>
        <end position="286"/>
    </location>
</feature>
<dbReference type="EMBL" id="MKIM01000024">
    <property type="protein sequence ID" value="OLP45494.1"/>
    <property type="molecule type" value="Genomic_DNA"/>
</dbReference>
<keyword evidence="4 7" id="KW-0812">Transmembrane</keyword>
<feature type="transmembrane region" description="Helical" evidence="8">
    <location>
        <begin position="349"/>
        <end position="369"/>
    </location>
</feature>
<evidence type="ECO:0000256" key="6">
    <source>
        <dbReference type="ARBA" id="ARBA00023136"/>
    </source>
</evidence>
<feature type="transmembrane region" description="Helical" evidence="8">
    <location>
        <begin position="53"/>
        <end position="74"/>
    </location>
</feature>
<dbReference type="InterPro" id="IPR050586">
    <property type="entry name" value="CPA3_Na-H_Antiporter_D"/>
</dbReference>
<feature type="transmembrane region" description="Helical" evidence="8">
    <location>
        <begin position="390"/>
        <end position="412"/>
    </location>
</feature>
<evidence type="ECO:0000256" key="7">
    <source>
        <dbReference type="RuleBase" id="RU000320"/>
    </source>
</evidence>
<keyword evidence="6 8" id="KW-0472">Membrane</keyword>
<feature type="transmembrane region" description="Helical" evidence="8">
    <location>
        <begin position="226"/>
        <end position="251"/>
    </location>
</feature>
<gene>
    <name evidence="10" type="ORF">BJF95_09890</name>
</gene>
<evidence type="ECO:0000256" key="3">
    <source>
        <dbReference type="ARBA" id="ARBA00022475"/>
    </source>
</evidence>
<name>A0A1Q8ZTT7_9HYPH</name>
<evidence type="ECO:0000259" key="9">
    <source>
        <dbReference type="Pfam" id="PF00361"/>
    </source>
</evidence>
<evidence type="ECO:0000256" key="1">
    <source>
        <dbReference type="ARBA" id="ARBA00004651"/>
    </source>
</evidence>
<proteinExistence type="inferred from homology"/>
<dbReference type="AlphaFoldDB" id="A0A1Q8ZTT7"/>
<sequence>MAASNIDATALAAALVSEPTTWVQWLPILPVALCLSVGAGLMMMREHTRRHPYVALPALALLVLIDAVLLYHVAVNGPLTVMMGRWLPPFGIAFTVDVTGALFALSSAIVALAGGVYALGDINTSGRRYGFFPFLLVLMAGVSGAFLTGDLFNLYVWFEVLLISSFGMLILGSEREQIDGALKYAVLNLIATTLFLITVGLLYSSFGTLNMADIARKANDLRDTAPLMTLATLFTLAFAMKAAAFPVNFWLPASYHTPRIVVSALFGALLTKVGIYSLIRVVVMLLPVEREQLSLILGIAACATMVFGALGAIGQADSRRLMGFVVISGIGYMLAGLAIGGVAGVSAAIFYALHSMLLMAALYFVIGLAGRMGGTFTLHGLAGIYKANPAFSFLSLALFFAASGLPPFSGFWPKAMLLKASLDIGAWWMALSILLAGFLTTIAMARVFVLAYWRIEPTGESGEKQLTLPRRAVAPIVALTALIVWFGLFPEPLIHLSQDAADGLLDPTAYITSVFSKEPQP</sequence>
<evidence type="ECO:0000313" key="10">
    <source>
        <dbReference type="EMBL" id="OLP45494.1"/>
    </source>
</evidence>
<keyword evidence="5 8" id="KW-1133">Transmembrane helix</keyword>
<dbReference type="GO" id="GO:0005886">
    <property type="term" value="C:plasma membrane"/>
    <property type="evidence" value="ECO:0007669"/>
    <property type="project" value="UniProtKB-SubCell"/>
</dbReference>
<protein>
    <submittedName>
        <fullName evidence="10">Cation:proton antiporter</fullName>
    </submittedName>
</protein>
<feature type="domain" description="NADH:quinone oxidoreductase/Mrp antiporter transmembrane" evidence="9">
    <location>
        <begin position="149"/>
        <end position="440"/>
    </location>
</feature>
<feature type="transmembrane region" description="Helical" evidence="8">
    <location>
        <begin position="184"/>
        <end position="206"/>
    </location>
</feature>
<evidence type="ECO:0000256" key="8">
    <source>
        <dbReference type="SAM" id="Phobius"/>
    </source>
</evidence>
<feature type="transmembrane region" description="Helical" evidence="8">
    <location>
        <begin position="424"/>
        <end position="451"/>
    </location>
</feature>
<feature type="transmembrane region" description="Helical" evidence="8">
    <location>
        <begin position="154"/>
        <end position="172"/>
    </location>
</feature>
<feature type="transmembrane region" description="Helical" evidence="8">
    <location>
        <begin position="472"/>
        <end position="489"/>
    </location>
</feature>
<organism evidence="10 11">
    <name type="scientific">Rhizobium oryziradicis</name>
    <dbReference type="NCBI Taxonomy" id="1867956"/>
    <lineage>
        <taxon>Bacteria</taxon>
        <taxon>Pseudomonadati</taxon>
        <taxon>Pseudomonadota</taxon>
        <taxon>Alphaproteobacteria</taxon>
        <taxon>Hyphomicrobiales</taxon>
        <taxon>Rhizobiaceae</taxon>
        <taxon>Rhizobium/Agrobacterium group</taxon>
        <taxon>Rhizobium</taxon>
    </lineage>
</organism>
<dbReference type="PRINTS" id="PR01434">
    <property type="entry name" value="NADHDHGNASE5"/>
</dbReference>